<organism evidence="2 3">
    <name type="scientific">Stieleria maiorica</name>
    <dbReference type="NCBI Taxonomy" id="2795974"/>
    <lineage>
        <taxon>Bacteria</taxon>
        <taxon>Pseudomonadati</taxon>
        <taxon>Planctomycetota</taxon>
        <taxon>Planctomycetia</taxon>
        <taxon>Pirellulales</taxon>
        <taxon>Pirellulaceae</taxon>
        <taxon>Stieleria</taxon>
    </lineage>
</organism>
<protein>
    <submittedName>
        <fullName evidence="2">Uncharacterized protein</fullName>
    </submittedName>
</protein>
<evidence type="ECO:0000313" key="2">
    <source>
        <dbReference type="EMBL" id="QEF97191.1"/>
    </source>
</evidence>
<keyword evidence="1" id="KW-0472">Membrane</keyword>
<dbReference type="RefSeq" id="WP_147866906.1">
    <property type="nucleotide sequence ID" value="NZ_CP036264.1"/>
</dbReference>
<proteinExistence type="predicted"/>
<dbReference type="KEGG" id="smam:Mal15_12290"/>
<dbReference type="Proteomes" id="UP000321353">
    <property type="component" value="Chromosome"/>
</dbReference>
<dbReference type="EMBL" id="CP036264">
    <property type="protein sequence ID" value="QEF97191.1"/>
    <property type="molecule type" value="Genomic_DNA"/>
</dbReference>
<keyword evidence="1" id="KW-0812">Transmembrane</keyword>
<sequence length="133" mass="14396">MTDSLNGHRKITVLAFLAACVCIVVITGFTLVEPNARARAAVESILLAESTPEKKLEELAPYVTIGDHISVVHQRIVPEPTEEVRIDRPAEHAYGLGDSNLVLAIRANGTIAGIGRHKYGTDDGTVWLASPEW</sequence>
<keyword evidence="3" id="KW-1185">Reference proteome</keyword>
<feature type="transmembrane region" description="Helical" evidence="1">
    <location>
        <begin position="12"/>
        <end position="32"/>
    </location>
</feature>
<name>A0A5B9M7P8_9BACT</name>
<keyword evidence="1" id="KW-1133">Transmembrane helix</keyword>
<evidence type="ECO:0000256" key="1">
    <source>
        <dbReference type="SAM" id="Phobius"/>
    </source>
</evidence>
<evidence type="ECO:0000313" key="3">
    <source>
        <dbReference type="Proteomes" id="UP000321353"/>
    </source>
</evidence>
<accession>A0A5B9M7P8</accession>
<gene>
    <name evidence="2" type="ORF">Mal15_12290</name>
</gene>
<dbReference type="AlphaFoldDB" id="A0A5B9M7P8"/>
<reference evidence="2 3" key="1">
    <citation type="submission" date="2019-02" db="EMBL/GenBank/DDBJ databases">
        <title>Planctomycetal bacteria perform biofilm scaping via a novel small molecule.</title>
        <authorList>
            <person name="Jeske O."/>
            <person name="Boedeker C."/>
            <person name="Wiegand S."/>
            <person name="Breitling P."/>
            <person name="Kallscheuer N."/>
            <person name="Jogler M."/>
            <person name="Rohde M."/>
            <person name="Petersen J."/>
            <person name="Medema M.H."/>
            <person name="Surup F."/>
            <person name="Jogler C."/>
        </authorList>
    </citation>
    <scope>NUCLEOTIDE SEQUENCE [LARGE SCALE GENOMIC DNA]</scope>
    <source>
        <strain evidence="2 3">Mal15</strain>
    </source>
</reference>